<dbReference type="AlphaFoldDB" id="A0A8S4E782"/>
<keyword evidence="2" id="KW-1185">Reference proteome</keyword>
<proteinExistence type="predicted"/>
<protein>
    <submittedName>
        <fullName evidence="1">(diamondback moth) hypothetical protein</fullName>
    </submittedName>
</protein>
<sequence length="282" mass="30437">LNVALENGLLDNLFTGFNQRDNVNVVITNNDVVVPPHGDLNTVVQGHPGHESLLDGFVPGQGSNLAQTVGKTFKVMSGKQLLHHVQTDFATPYFGEIVPEDVIPHPEWIVSMEIVVVGVQVDVFSEVPEFVVAVEVHALVINVLIDHIDVLVRLLDAVELAELGVKESSLHLELVGLLDDISTDEVVRVDFVGRRQDDAAAVLAVAAGHSERVDKHALVQVETHPAGSLEEGGEVLGVVEQVEGADDLLHLAVDVESEDLATRKHADLHAVDKTLHDVGFLK</sequence>
<comment type="caution">
    <text evidence="1">The sequence shown here is derived from an EMBL/GenBank/DDBJ whole genome shotgun (WGS) entry which is preliminary data.</text>
</comment>
<reference evidence="1" key="1">
    <citation type="submission" date="2020-11" db="EMBL/GenBank/DDBJ databases">
        <authorList>
            <person name="Whiteford S."/>
        </authorList>
    </citation>
    <scope>NUCLEOTIDE SEQUENCE</scope>
</reference>
<feature type="non-terminal residue" evidence="1">
    <location>
        <position position="282"/>
    </location>
</feature>
<organism evidence="1 2">
    <name type="scientific">Plutella xylostella</name>
    <name type="common">Diamondback moth</name>
    <name type="synonym">Plutella maculipennis</name>
    <dbReference type="NCBI Taxonomy" id="51655"/>
    <lineage>
        <taxon>Eukaryota</taxon>
        <taxon>Metazoa</taxon>
        <taxon>Ecdysozoa</taxon>
        <taxon>Arthropoda</taxon>
        <taxon>Hexapoda</taxon>
        <taxon>Insecta</taxon>
        <taxon>Pterygota</taxon>
        <taxon>Neoptera</taxon>
        <taxon>Endopterygota</taxon>
        <taxon>Lepidoptera</taxon>
        <taxon>Glossata</taxon>
        <taxon>Ditrysia</taxon>
        <taxon>Yponomeutoidea</taxon>
        <taxon>Plutellidae</taxon>
        <taxon>Plutella</taxon>
    </lineage>
</organism>
<name>A0A8S4E782_PLUXY</name>
<accession>A0A8S4E782</accession>
<gene>
    <name evidence="1" type="ORF">PLXY2_LOCUS4661</name>
</gene>
<evidence type="ECO:0000313" key="1">
    <source>
        <dbReference type="EMBL" id="CAG9111396.1"/>
    </source>
</evidence>
<evidence type="ECO:0000313" key="2">
    <source>
        <dbReference type="Proteomes" id="UP000653454"/>
    </source>
</evidence>
<dbReference type="Proteomes" id="UP000653454">
    <property type="component" value="Unassembled WGS sequence"/>
</dbReference>
<dbReference type="EMBL" id="CAJHNJ030000013">
    <property type="protein sequence ID" value="CAG9111396.1"/>
    <property type="molecule type" value="Genomic_DNA"/>
</dbReference>